<dbReference type="EMBL" id="WWBZ02000016">
    <property type="protein sequence ID" value="KAF4310397.1"/>
    <property type="molecule type" value="Genomic_DNA"/>
</dbReference>
<evidence type="ECO:0000313" key="2">
    <source>
        <dbReference type="Proteomes" id="UP000572817"/>
    </source>
</evidence>
<reference evidence="1" key="1">
    <citation type="submission" date="2020-04" db="EMBL/GenBank/DDBJ databases">
        <title>Genome Assembly and Annotation of Botryosphaeria dothidea sdau 11-99, a Latent Pathogen of Apple Fruit Ring Rot in China.</title>
        <authorList>
            <person name="Yu C."/>
            <person name="Diao Y."/>
            <person name="Lu Q."/>
            <person name="Zhao J."/>
            <person name="Cui S."/>
            <person name="Peng C."/>
            <person name="He B."/>
            <person name="Liu H."/>
        </authorList>
    </citation>
    <scope>NUCLEOTIDE SEQUENCE [LARGE SCALE GENOMIC DNA]</scope>
    <source>
        <strain evidence="1">Sdau11-99</strain>
    </source>
</reference>
<proteinExistence type="predicted"/>
<dbReference type="Proteomes" id="UP000572817">
    <property type="component" value="Unassembled WGS sequence"/>
</dbReference>
<gene>
    <name evidence="1" type="ORF">GTA08_BOTSDO02017</name>
</gene>
<dbReference type="OrthoDB" id="2129491at2759"/>
<evidence type="ECO:0000313" key="1">
    <source>
        <dbReference type="EMBL" id="KAF4310397.1"/>
    </source>
</evidence>
<organism evidence="1 2">
    <name type="scientific">Botryosphaeria dothidea</name>
    <dbReference type="NCBI Taxonomy" id="55169"/>
    <lineage>
        <taxon>Eukaryota</taxon>
        <taxon>Fungi</taxon>
        <taxon>Dikarya</taxon>
        <taxon>Ascomycota</taxon>
        <taxon>Pezizomycotina</taxon>
        <taxon>Dothideomycetes</taxon>
        <taxon>Dothideomycetes incertae sedis</taxon>
        <taxon>Botryosphaeriales</taxon>
        <taxon>Botryosphaeriaceae</taxon>
        <taxon>Botryosphaeria</taxon>
    </lineage>
</organism>
<dbReference type="AlphaFoldDB" id="A0A8H4J007"/>
<comment type="caution">
    <text evidence="1">The sequence shown here is derived from an EMBL/GenBank/DDBJ whole genome shotgun (WGS) entry which is preliminary data.</text>
</comment>
<sequence>MAFASSTTGSASALAPKTVLELVTPSLASILDKRLVWHRLYFPYIPDLSSLRQECASQLLLDSNTNFLLLALLSTIALDVRATPVQGHKNFREDLGNTAFRLAQEFLFGLPRTRRALLVLELMAEYRPLTLASTPQAAALSVTGDLYITLAKEVAQLSRAHSSASCLREILDTRTDVEIDNDLKTSHLFEALIDTLQWCNVIKLEIEKDASFRAAKQATVADSLIESFGFAIETLQLAANRGCMPGKAYFLFHRLASFSQLVQQVSRCSKDWKSLESLADIIVAHQTRCEQEKGEVTLAIHNLLESRDQTEQALVVSQLCEAEIHNRNLDVVGTALFYGIMAGAHSAATHELNPEEAVQVSDHIIHNLQQHEKDDPRRPPLRIFLEKFGTSRTDELERALTNFIGLCADARLQGVPYAGSTRHTTSDILFRCKDIVENNAARLKGWGALQDRVDTQLILLRECARRLEGMEAGADQPGAVAQGSLCAASAQLVRSLHRILAAGKRSVAESQRRRVASSASSGPPTTVEAEWGEAGVAGASSMDFDELLGGQDVFSDWSNWPQVEALDFSQLLADDLNWEFP</sequence>
<protein>
    <submittedName>
        <fullName evidence="1">Uncharacterized protein</fullName>
    </submittedName>
</protein>
<name>A0A8H4J007_9PEZI</name>
<accession>A0A8H4J007</accession>
<keyword evidence="2" id="KW-1185">Reference proteome</keyword>